<dbReference type="InterPro" id="IPR036390">
    <property type="entry name" value="WH_DNA-bd_sf"/>
</dbReference>
<accession>A0ABY4W3W3</accession>
<name>A0ABY4W3W3_9PROT</name>
<evidence type="ECO:0000259" key="4">
    <source>
        <dbReference type="PROSITE" id="PS50949"/>
    </source>
</evidence>
<evidence type="ECO:0000256" key="3">
    <source>
        <dbReference type="ARBA" id="ARBA00023163"/>
    </source>
</evidence>
<reference evidence="5" key="1">
    <citation type="submission" date="2022-06" db="EMBL/GenBank/DDBJ databases">
        <title>Sneathiella actinostolidae sp. nov., isolated from a sea anemonein the Western Pacific Ocean.</title>
        <authorList>
            <person name="Wei M.J."/>
        </authorList>
    </citation>
    <scope>NUCLEOTIDE SEQUENCE</scope>
    <source>
        <strain evidence="5">PHK-P5</strain>
    </source>
</reference>
<dbReference type="Gene3D" id="1.20.120.530">
    <property type="entry name" value="GntR ligand-binding domain-like"/>
    <property type="match status" value="1"/>
</dbReference>
<dbReference type="PROSITE" id="PS50949">
    <property type="entry name" value="HTH_GNTR"/>
    <property type="match status" value="1"/>
</dbReference>
<organism evidence="5 6">
    <name type="scientific">Sneathiella marina</name>
    <dbReference type="NCBI Taxonomy" id="2950108"/>
    <lineage>
        <taxon>Bacteria</taxon>
        <taxon>Pseudomonadati</taxon>
        <taxon>Pseudomonadota</taxon>
        <taxon>Alphaproteobacteria</taxon>
        <taxon>Sneathiellales</taxon>
        <taxon>Sneathiellaceae</taxon>
        <taxon>Sneathiella</taxon>
    </lineage>
</organism>
<gene>
    <name evidence="5" type="ORF">NBZ79_01235</name>
</gene>
<dbReference type="SUPFAM" id="SSF48008">
    <property type="entry name" value="GntR ligand-binding domain-like"/>
    <property type="match status" value="1"/>
</dbReference>
<dbReference type="InterPro" id="IPR011711">
    <property type="entry name" value="GntR_C"/>
</dbReference>
<dbReference type="Pfam" id="PF07729">
    <property type="entry name" value="FCD"/>
    <property type="match status" value="1"/>
</dbReference>
<dbReference type="SMART" id="SM00345">
    <property type="entry name" value="HTH_GNTR"/>
    <property type="match status" value="2"/>
</dbReference>
<evidence type="ECO:0000256" key="1">
    <source>
        <dbReference type="ARBA" id="ARBA00023015"/>
    </source>
</evidence>
<evidence type="ECO:0000256" key="2">
    <source>
        <dbReference type="ARBA" id="ARBA00023125"/>
    </source>
</evidence>
<feature type="domain" description="HTH gntR-type" evidence="4">
    <location>
        <begin position="13"/>
        <end position="80"/>
    </location>
</feature>
<keyword evidence="2" id="KW-0238">DNA-binding</keyword>
<dbReference type="PANTHER" id="PTHR43537:SF5">
    <property type="entry name" value="UXU OPERON TRANSCRIPTIONAL REGULATOR"/>
    <property type="match status" value="1"/>
</dbReference>
<dbReference type="EMBL" id="CP098747">
    <property type="protein sequence ID" value="USG61599.1"/>
    <property type="molecule type" value="Genomic_DNA"/>
</dbReference>
<evidence type="ECO:0000313" key="6">
    <source>
        <dbReference type="Proteomes" id="UP001056291"/>
    </source>
</evidence>
<keyword evidence="1" id="KW-0805">Transcription regulation</keyword>
<keyword evidence="6" id="KW-1185">Reference proteome</keyword>
<dbReference type="InterPro" id="IPR036388">
    <property type="entry name" value="WH-like_DNA-bd_sf"/>
</dbReference>
<evidence type="ECO:0000313" key="5">
    <source>
        <dbReference type="EMBL" id="USG61599.1"/>
    </source>
</evidence>
<dbReference type="InterPro" id="IPR000524">
    <property type="entry name" value="Tscrpt_reg_HTH_GntR"/>
</dbReference>
<proteinExistence type="predicted"/>
<sequence length="337" mass="38339">MESKNASITKRPTPRYLEIANLLSRAIERGSLEANTVLTEEPVARLFDTSRTPVRKAFAELFENGVLRQFEGRGYIVAGKNSSNEPQRITLTLSHLGLDEVDKISKQPRIISQRIAGDFEKSLLRALPFGVYQINEQMAADYYQVSRTVIRELLSRLNQRGLVTKDERSHWLIGPLTTRDVDNHYAIRSKLEPLALFESAQLISSQEIRAMWERAQAVYDQGSSRKKSECDVLEEDLHVHLLAKSKNSPLLTMISQSQSTLVINNLFFSTVGSTPPLSSIREHIIVLDFVMRKAFDMAAQALEQHIVLAAARSRNRLKTFSVFIEPELPQFLIRQKY</sequence>
<dbReference type="Gene3D" id="1.10.10.10">
    <property type="entry name" value="Winged helix-like DNA-binding domain superfamily/Winged helix DNA-binding domain"/>
    <property type="match status" value="2"/>
</dbReference>
<dbReference type="Proteomes" id="UP001056291">
    <property type="component" value="Chromosome"/>
</dbReference>
<dbReference type="RefSeq" id="WP_251934724.1">
    <property type="nucleotide sequence ID" value="NZ_CP098747.1"/>
</dbReference>
<dbReference type="InterPro" id="IPR008920">
    <property type="entry name" value="TF_FadR/GntR_C"/>
</dbReference>
<keyword evidence="3" id="KW-0804">Transcription</keyword>
<protein>
    <submittedName>
        <fullName evidence="5">GntR family transcriptional regulator</fullName>
    </submittedName>
</protein>
<dbReference type="Pfam" id="PF00392">
    <property type="entry name" value="GntR"/>
    <property type="match status" value="1"/>
</dbReference>
<dbReference type="PANTHER" id="PTHR43537">
    <property type="entry name" value="TRANSCRIPTIONAL REGULATOR, GNTR FAMILY"/>
    <property type="match status" value="1"/>
</dbReference>
<dbReference type="SUPFAM" id="SSF46785">
    <property type="entry name" value="Winged helix' DNA-binding domain"/>
    <property type="match status" value="1"/>
</dbReference>